<comment type="caution">
    <text evidence="1">The sequence shown here is derived from an EMBL/GenBank/DDBJ whole genome shotgun (WGS) entry which is preliminary data.</text>
</comment>
<evidence type="ECO:0000313" key="1">
    <source>
        <dbReference type="EMBL" id="KWT66805.1"/>
    </source>
</evidence>
<accession>A0A120CUU9</accession>
<keyword evidence="2" id="KW-1185">Reference proteome</keyword>
<reference evidence="1 2" key="1">
    <citation type="submission" date="2015-10" db="EMBL/GenBank/DDBJ databases">
        <title>Transcriptomic analysis of a linuron degrading triple-species bacterial consortium.</title>
        <authorList>
            <person name="Albers P."/>
        </authorList>
    </citation>
    <scope>NUCLEOTIDE SEQUENCE [LARGE SCALE GENOMIC DNA]</scope>
    <source>
        <strain evidence="1 2">WDL6</strain>
    </source>
</reference>
<dbReference type="Proteomes" id="UP000059074">
    <property type="component" value="Unassembled WGS sequence"/>
</dbReference>
<organism evidence="1 2">
    <name type="scientific">Hyphomicrobium sulfonivorans</name>
    <dbReference type="NCBI Taxonomy" id="121290"/>
    <lineage>
        <taxon>Bacteria</taxon>
        <taxon>Pseudomonadati</taxon>
        <taxon>Pseudomonadota</taxon>
        <taxon>Alphaproteobacteria</taxon>
        <taxon>Hyphomicrobiales</taxon>
        <taxon>Hyphomicrobiaceae</taxon>
        <taxon>Hyphomicrobium</taxon>
    </lineage>
</organism>
<evidence type="ECO:0008006" key="3">
    <source>
        <dbReference type="Google" id="ProtNLM"/>
    </source>
</evidence>
<dbReference type="EMBL" id="LMTR01000071">
    <property type="protein sequence ID" value="KWT66805.1"/>
    <property type="molecule type" value="Genomic_DNA"/>
</dbReference>
<proteinExistence type="predicted"/>
<protein>
    <recommendedName>
        <fullName evidence="3">Sigma-fimbriae tip adhesin</fullName>
    </recommendedName>
</protein>
<dbReference type="PATRIC" id="fig|121290.4.peg.2413"/>
<gene>
    <name evidence="1" type="ORF">APY04_2212</name>
</gene>
<sequence>MRDWLTFGCAALGLLIASGQRAEAICAINAASLTVSPLTAGTGTYTPPTVPGAQAVTFTISGTYLSLLGGLCTVGIAFQRGTLPATMSITGGGTATLPYAISTAASGGTSLLYTSGTPASSSLLKSSFNAPILGVAVPFSTTVTAYFSMQPSNPQRAGTYSDGPSLTVNIFNVTILDIVSLLTSTAFTVTGSVTKTCTISGVSHPSADTVTIPVSAAGAVNTSPIVRNYANASCNTPANVQLTSQNAGARTASTAAGFSSVINYTASGAFFGALALINTSTSSTGPISGPVSPTTGTALPSGTLTATINPTANTQPLMQGAYTDVLSITITPQ</sequence>
<name>A0A120CUU9_HYPSL</name>
<evidence type="ECO:0000313" key="2">
    <source>
        <dbReference type="Proteomes" id="UP000059074"/>
    </source>
</evidence>
<dbReference type="AlphaFoldDB" id="A0A120CUU9"/>
<dbReference type="STRING" id="121290.APY04_2212"/>